<accession>U5D8Q0</accession>
<dbReference type="HOGENOM" id="CLU_2052793_0_0_1"/>
<dbReference type="AlphaFoldDB" id="U5D8Q0"/>
<dbReference type="Gramene" id="ERN18859">
    <property type="protein sequence ID" value="ERN18859"/>
    <property type="gene ID" value="AMTR_s00067p00138260"/>
</dbReference>
<keyword evidence="2" id="KW-1185">Reference proteome</keyword>
<proteinExistence type="predicted"/>
<gene>
    <name evidence="1" type="ORF">AMTR_s00067p00138260</name>
</gene>
<name>U5D8Q0_AMBTC</name>
<organism evidence="1 2">
    <name type="scientific">Amborella trichopoda</name>
    <dbReference type="NCBI Taxonomy" id="13333"/>
    <lineage>
        <taxon>Eukaryota</taxon>
        <taxon>Viridiplantae</taxon>
        <taxon>Streptophyta</taxon>
        <taxon>Embryophyta</taxon>
        <taxon>Tracheophyta</taxon>
        <taxon>Spermatophyta</taxon>
        <taxon>Magnoliopsida</taxon>
        <taxon>Amborellales</taxon>
        <taxon>Amborellaceae</taxon>
        <taxon>Amborella</taxon>
    </lineage>
</organism>
<evidence type="ECO:0000313" key="2">
    <source>
        <dbReference type="Proteomes" id="UP000017836"/>
    </source>
</evidence>
<evidence type="ECO:0000313" key="1">
    <source>
        <dbReference type="EMBL" id="ERN18859.1"/>
    </source>
</evidence>
<dbReference type="Proteomes" id="UP000017836">
    <property type="component" value="Unassembled WGS sequence"/>
</dbReference>
<protein>
    <submittedName>
        <fullName evidence="1">Uncharacterized protein</fullName>
    </submittedName>
</protein>
<dbReference type="EMBL" id="KI392078">
    <property type="protein sequence ID" value="ERN18859.1"/>
    <property type="molecule type" value="Genomic_DNA"/>
</dbReference>
<reference evidence="2" key="1">
    <citation type="journal article" date="2013" name="Science">
        <title>The Amborella genome and the evolution of flowering plants.</title>
        <authorList>
            <consortium name="Amborella Genome Project"/>
        </authorList>
    </citation>
    <scope>NUCLEOTIDE SEQUENCE [LARGE SCALE GENOMIC DNA]</scope>
</reference>
<sequence>MTKIYKQKKCLEHHNKDDPYILVAYEDKLNERGFTCHHWWPMRVSSTVVGYIAHVVVRISRRPRPAVCRMLLFIAGDYIPFEGITSPLRGSFPMIVSSLPTSLCTAASHDFRNHHGHGHH</sequence>